<reference evidence="8 9" key="1">
    <citation type="journal article" date="2019" name="Nat. Ecol. Evol.">
        <title>Megaphylogeny resolves global patterns of mushroom evolution.</title>
        <authorList>
            <person name="Varga T."/>
            <person name="Krizsan K."/>
            <person name="Foldi C."/>
            <person name="Dima B."/>
            <person name="Sanchez-Garcia M."/>
            <person name="Sanchez-Ramirez S."/>
            <person name="Szollosi G.J."/>
            <person name="Szarkandi J.G."/>
            <person name="Papp V."/>
            <person name="Albert L."/>
            <person name="Andreopoulos W."/>
            <person name="Angelini C."/>
            <person name="Antonin V."/>
            <person name="Barry K.W."/>
            <person name="Bougher N.L."/>
            <person name="Buchanan P."/>
            <person name="Buyck B."/>
            <person name="Bense V."/>
            <person name="Catcheside P."/>
            <person name="Chovatia M."/>
            <person name="Cooper J."/>
            <person name="Damon W."/>
            <person name="Desjardin D."/>
            <person name="Finy P."/>
            <person name="Geml J."/>
            <person name="Haridas S."/>
            <person name="Hughes K."/>
            <person name="Justo A."/>
            <person name="Karasinski D."/>
            <person name="Kautmanova I."/>
            <person name="Kiss B."/>
            <person name="Kocsube S."/>
            <person name="Kotiranta H."/>
            <person name="LaButti K.M."/>
            <person name="Lechner B.E."/>
            <person name="Liimatainen K."/>
            <person name="Lipzen A."/>
            <person name="Lukacs Z."/>
            <person name="Mihaltcheva S."/>
            <person name="Morgado L.N."/>
            <person name="Niskanen T."/>
            <person name="Noordeloos M.E."/>
            <person name="Ohm R.A."/>
            <person name="Ortiz-Santana B."/>
            <person name="Ovrebo C."/>
            <person name="Racz N."/>
            <person name="Riley R."/>
            <person name="Savchenko A."/>
            <person name="Shiryaev A."/>
            <person name="Soop K."/>
            <person name="Spirin V."/>
            <person name="Szebenyi C."/>
            <person name="Tomsovsky M."/>
            <person name="Tulloss R.E."/>
            <person name="Uehling J."/>
            <person name="Grigoriev I.V."/>
            <person name="Vagvolgyi C."/>
            <person name="Papp T."/>
            <person name="Martin F.M."/>
            <person name="Miettinen O."/>
            <person name="Hibbett D.S."/>
            <person name="Nagy L.G."/>
        </authorList>
    </citation>
    <scope>NUCLEOTIDE SEQUENCE [LARGE SCALE GENOMIC DNA]</scope>
    <source>
        <strain evidence="8 9">CBS 962.96</strain>
    </source>
</reference>
<feature type="binding site" evidence="5">
    <location>
        <position position="115"/>
    </location>
    <ligand>
        <name>FAD</name>
        <dbReference type="ChEBI" id="CHEBI:57692"/>
    </ligand>
</feature>
<gene>
    <name evidence="8" type="ORF">K435DRAFT_788889</name>
</gene>
<evidence type="ECO:0000256" key="4">
    <source>
        <dbReference type="ARBA" id="ARBA00022827"/>
    </source>
</evidence>
<dbReference type="GO" id="GO:0016614">
    <property type="term" value="F:oxidoreductase activity, acting on CH-OH group of donors"/>
    <property type="evidence" value="ECO:0007669"/>
    <property type="project" value="InterPro"/>
</dbReference>
<dbReference type="Pfam" id="PF00732">
    <property type="entry name" value="GMC_oxred_N"/>
    <property type="match status" value="1"/>
</dbReference>
<evidence type="ECO:0000256" key="1">
    <source>
        <dbReference type="ARBA" id="ARBA00001974"/>
    </source>
</evidence>
<comment type="cofactor">
    <cofactor evidence="1 5">
        <name>FAD</name>
        <dbReference type="ChEBI" id="CHEBI:57692"/>
    </cofactor>
</comment>
<keyword evidence="4 5" id="KW-0274">FAD</keyword>
<dbReference type="InterPro" id="IPR000172">
    <property type="entry name" value="GMC_OxRdtase_N"/>
</dbReference>
<name>A0A4S8MXB3_DENBC</name>
<dbReference type="OrthoDB" id="269227at2759"/>
<evidence type="ECO:0000313" key="8">
    <source>
        <dbReference type="EMBL" id="THV07124.1"/>
    </source>
</evidence>
<dbReference type="PANTHER" id="PTHR11552">
    <property type="entry name" value="GLUCOSE-METHANOL-CHOLINE GMC OXIDOREDUCTASE"/>
    <property type="match status" value="1"/>
</dbReference>
<sequence>MHTRFLQESLWLLVLCSCVTGTLYTEFTQLPSTTYDYIVIGGGTAGSVLANRLTEDSRVDVLVLEAGSADTEALNLTVPFFSSSILPGSKFDWNFTTVPQTAMGNRTIQFKQGHVLGGSSSINSMLYACASSGDWNRLARVTGDSGWSWDNLIPYFRKVLLTVQQNEKFVAPADNHNTSGQYDPAVHSTSGVNGVSLPGFSFSLDSLVTEAVLERSTEFPPVLDYNSGYPLGIGKFNRWTQSTIRDGKRSSAATSYLGETFMDRKNLHVLVGATVSTVSGSQHHIDSVTFSQPGINDTNVEVKSLKEVILSAGTMNTPKILLNSGIGDANVLQSMNISVVINLPSVGQNLTDHTAIAGAWNRPNVTDSLETWTNNATAAAEALNQWSTNHTGPFTDGLTNRIGFLRLNESSPDVINIFDTYGDPAPQSNSPHLQLIPVNSGPVTFSAVNVVPISRGSVQLNSSDPFGPPIIDIGYYTSQADIVIMRQAVLTIIEWASAPVWQENLGGPIGPIADIINSDIGNGTDMNLVDAFIVANTFTINHAVGTAGMSAKGASYGVVNPDFLVKGLSGLRVVDASVFPFIPTSNTQAPVYAIAERAADIIKAYKH</sequence>
<evidence type="ECO:0000313" key="9">
    <source>
        <dbReference type="Proteomes" id="UP000297245"/>
    </source>
</evidence>
<dbReference type="EMBL" id="ML179039">
    <property type="protein sequence ID" value="THV07124.1"/>
    <property type="molecule type" value="Genomic_DNA"/>
</dbReference>
<dbReference type="Proteomes" id="UP000297245">
    <property type="component" value="Unassembled WGS sequence"/>
</dbReference>
<evidence type="ECO:0000256" key="6">
    <source>
        <dbReference type="SAM" id="SignalP"/>
    </source>
</evidence>
<comment type="similarity">
    <text evidence="2">Belongs to the GMC oxidoreductase family.</text>
</comment>
<dbReference type="InterPro" id="IPR036188">
    <property type="entry name" value="FAD/NAD-bd_sf"/>
</dbReference>
<feature type="chain" id="PRO_5020552004" evidence="6">
    <location>
        <begin position="22"/>
        <end position="607"/>
    </location>
</feature>
<dbReference type="PROSITE" id="PS00624">
    <property type="entry name" value="GMC_OXRED_2"/>
    <property type="match status" value="1"/>
</dbReference>
<evidence type="ECO:0000256" key="5">
    <source>
        <dbReference type="PIRSR" id="PIRSR000137-2"/>
    </source>
</evidence>
<keyword evidence="9" id="KW-1185">Reference proteome</keyword>
<keyword evidence="6" id="KW-0732">Signal</keyword>
<dbReference type="Pfam" id="PF05199">
    <property type="entry name" value="GMC_oxred_C"/>
    <property type="match status" value="1"/>
</dbReference>
<evidence type="ECO:0000256" key="2">
    <source>
        <dbReference type="ARBA" id="ARBA00010790"/>
    </source>
</evidence>
<dbReference type="PANTHER" id="PTHR11552:SF147">
    <property type="entry name" value="CHOLINE DEHYDROGENASE, MITOCHONDRIAL"/>
    <property type="match status" value="1"/>
</dbReference>
<feature type="domain" description="Glucose-methanol-choline oxidoreductase N-terminal" evidence="7">
    <location>
        <begin position="313"/>
        <end position="327"/>
    </location>
</feature>
<protein>
    <submittedName>
        <fullName evidence="8">Pyranose dehydrogenase</fullName>
    </submittedName>
</protein>
<keyword evidence="3" id="KW-0285">Flavoprotein</keyword>
<proteinExistence type="inferred from homology"/>
<feature type="signal peptide" evidence="6">
    <location>
        <begin position="1"/>
        <end position="21"/>
    </location>
</feature>
<dbReference type="Gene3D" id="3.50.50.60">
    <property type="entry name" value="FAD/NAD(P)-binding domain"/>
    <property type="match status" value="1"/>
</dbReference>
<dbReference type="Gene3D" id="3.30.560.10">
    <property type="entry name" value="Glucose Oxidase, domain 3"/>
    <property type="match status" value="1"/>
</dbReference>
<dbReference type="SUPFAM" id="SSF54373">
    <property type="entry name" value="FAD-linked reductases, C-terminal domain"/>
    <property type="match status" value="1"/>
</dbReference>
<evidence type="ECO:0000259" key="7">
    <source>
        <dbReference type="PROSITE" id="PS00624"/>
    </source>
</evidence>
<dbReference type="InterPro" id="IPR007867">
    <property type="entry name" value="GMC_OxRtase_C"/>
</dbReference>
<dbReference type="PIRSF" id="PIRSF000137">
    <property type="entry name" value="Alcohol_oxidase"/>
    <property type="match status" value="1"/>
</dbReference>
<dbReference type="SUPFAM" id="SSF51905">
    <property type="entry name" value="FAD/NAD(P)-binding domain"/>
    <property type="match status" value="1"/>
</dbReference>
<accession>A0A4S8MXB3</accession>
<dbReference type="GO" id="GO:0050660">
    <property type="term" value="F:flavin adenine dinucleotide binding"/>
    <property type="evidence" value="ECO:0007669"/>
    <property type="project" value="InterPro"/>
</dbReference>
<evidence type="ECO:0000256" key="3">
    <source>
        <dbReference type="ARBA" id="ARBA00022630"/>
    </source>
</evidence>
<organism evidence="8 9">
    <name type="scientific">Dendrothele bispora (strain CBS 962.96)</name>
    <dbReference type="NCBI Taxonomy" id="1314807"/>
    <lineage>
        <taxon>Eukaryota</taxon>
        <taxon>Fungi</taxon>
        <taxon>Dikarya</taxon>
        <taxon>Basidiomycota</taxon>
        <taxon>Agaricomycotina</taxon>
        <taxon>Agaricomycetes</taxon>
        <taxon>Agaricomycetidae</taxon>
        <taxon>Agaricales</taxon>
        <taxon>Agaricales incertae sedis</taxon>
        <taxon>Dendrothele</taxon>
    </lineage>
</organism>
<dbReference type="InterPro" id="IPR012132">
    <property type="entry name" value="GMC_OxRdtase"/>
</dbReference>
<dbReference type="AlphaFoldDB" id="A0A4S8MXB3"/>
<feature type="binding site" evidence="5">
    <location>
        <position position="275"/>
    </location>
    <ligand>
        <name>FAD</name>
        <dbReference type="ChEBI" id="CHEBI:57692"/>
    </ligand>
</feature>